<comment type="similarity">
    <text evidence="1">Belongs to the LysR transcriptional regulatory family.</text>
</comment>
<evidence type="ECO:0000259" key="6">
    <source>
        <dbReference type="PROSITE" id="PS50931"/>
    </source>
</evidence>
<dbReference type="Proteomes" id="UP001379533">
    <property type="component" value="Chromosome"/>
</dbReference>
<dbReference type="SUPFAM" id="SSF53850">
    <property type="entry name" value="Periplasmic binding protein-like II"/>
    <property type="match status" value="1"/>
</dbReference>
<evidence type="ECO:0000313" key="8">
    <source>
        <dbReference type="Proteomes" id="UP001379533"/>
    </source>
</evidence>
<dbReference type="InterPro" id="IPR036388">
    <property type="entry name" value="WH-like_DNA-bd_sf"/>
</dbReference>
<gene>
    <name evidence="7" type="ORF">LZC95_19385</name>
</gene>
<keyword evidence="3" id="KW-0238">DNA-binding</keyword>
<dbReference type="CDD" id="cd08414">
    <property type="entry name" value="PBP2_LTTR_aromatics_like"/>
    <property type="match status" value="1"/>
</dbReference>
<evidence type="ECO:0000256" key="5">
    <source>
        <dbReference type="SAM" id="MobiDB-lite"/>
    </source>
</evidence>
<dbReference type="InterPro" id="IPR005119">
    <property type="entry name" value="LysR_subst-bd"/>
</dbReference>
<organism evidence="7 8">
    <name type="scientific">Pendulispora brunnea</name>
    <dbReference type="NCBI Taxonomy" id="2905690"/>
    <lineage>
        <taxon>Bacteria</taxon>
        <taxon>Pseudomonadati</taxon>
        <taxon>Myxococcota</taxon>
        <taxon>Myxococcia</taxon>
        <taxon>Myxococcales</taxon>
        <taxon>Sorangiineae</taxon>
        <taxon>Pendulisporaceae</taxon>
        <taxon>Pendulispora</taxon>
    </lineage>
</organism>
<dbReference type="Gene3D" id="1.10.10.10">
    <property type="entry name" value="Winged helix-like DNA-binding domain superfamily/Winged helix DNA-binding domain"/>
    <property type="match status" value="1"/>
</dbReference>
<dbReference type="SUPFAM" id="SSF46785">
    <property type="entry name" value="Winged helix' DNA-binding domain"/>
    <property type="match status" value="1"/>
</dbReference>
<feature type="domain" description="HTH lysR-type" evidence="6">
    <location>
        <begin position="1"/>
        <end position="58"/>
    </location>
</feature>
<evidence type="ECO:0000256" key="3">
    <source>
        <dbReference type="ARBA" id="ARBA00023125"/>
    </source>
</evidence>
<accession>A0ABZ2KJX7</accession>
<evidence type="ECO:0000256" key="4">
    <source>
        <dbReference type="ARBA" id="ARBA00023163"/>
    </source>
</evidence>
<reference evidence="7 8" key="1">
    <citation type="submission" date="2021-12" db="EMBL/GenBank/DDBJ databases">
        <title>Discovery of the Pendulisporaceae a myxobacterial family with distinct sporulation behavior and unique specialized metabolism.</title>
        <authorList>
            <person name="Garcia R."/>
            <person name="Popoff A."/>
            <person name="Bader C.D."/>
            <person name="Loehr J."/>
            <person name="Walesch S."/>
            <person name="Walt C."/>
            <person name="Boldt J."/>
            <person name="Bunk B."/>
            <person name="Haeckl F.J.F.P.J."/>
            <person name="Gunesch A.P."/>
            <person name="Birkelbach J."/>
            <person name="Nuebel U."/>
            <person name="Pietschmann T."/>
            <person name="Bach T."/>
            <person name="Mueller R."/>
        </authorList>
    </citation>
    <scope>NUCLEOTIDE SEQUENCE [LARGE SCALE GENOMIC DNA]</scope>
    <source>
        <strain evidence="7 8">MSr12523</strain>
    </source>
</reference>
<evidence type="ECO:0000256" key="1">
    <source>
        <dbReference type="ARBA" id="ARBA00009437"/>
    </source>
</evidence>
<dbReference type="Gene3D" id="3.40.190.10">
    <property type="entry name" value="Periplasmic binding protein-like II"/>
    <property type="match status" value="2"/>
</dbReference>
<feature type="compositionally biased region" description="Basic residues" evidence="5">
    <location>
        <begin position="302"/>
        <end position="325"/>
    </location>
</feature>
<keyword evidence="8" id="KW-1185">Reference proteome</keyword>
<proteinExistence type="inferred from homology"/>
<keyword evidence="4" id="KW-0804">Transcription</keyword>
<name>A0ABZ2KJX7_9BACT</name>
<keyword evidence="2" id="KW-0805">Transcription regulation</keyword>
<dbReference type="Pfam" id="PF03466">
    <property type="entry name" value="LysR_substrate"/>
    <property type="match status" value="1"/>
</dbReference>
<dbReference type="PANTHER" id="PTHR30346">
    <property type="entry name" value="TRANSCRIPTIONAL DUAL REGULATOR HCAR-RELATED"/>
    <property type="match status" value="1"/>
</dbReference>
<dbReference type="Pfam" id="PF00126">
    <property type="entry name" value="HTH_1"/>
    <property type="match status" value="1"/>
</dbReference>
<dbReference type="EMBL" id="CP089982">
    <property type="protein sequence ID" value="WXA98970.1"/>
    <property type="molecule type" value="Genomic_DNA"/>
</dbReference>
<evidence type="ECO:0000313" key="7">
    <source>
        <dbReference type="EMBL" id="WXA98970.1"/>
    </source>
</evidence>
<dbReference type="PRINTS" id="PR00039">
    <property type="entry name" value="HTHLYSR"/>
</dbReference>
<dbReference type="PROSITE" id="PS50931">
    <property type="entry name" value="HTH_LYSR"/>
    <property type="match status" value="1"/>
</dbReference>
<dbReference type="RefSeq" id="WP_394849600.1">
    <property type="nucleotide sequence ID" value="NZ_CP089982.1"/>
</dbReference>
<dbReference type="PANTHER" id="PTHR30346:SF28">
    <property type="entry name" value="HTH-TYPE TRANSCRIPTIONAL REGULATOR CYNR"/>
    <property type="match status" value="1"/>
</dbReference>
<dbReference type="InterPro" id="IPR000847">
    <property type="entry name" value="LysR_HTH_N"/>
</dbReference>
<evidence type="ECO:0000256" key="2">
    <source>
        <dbReference type="ARBA" id="ARBA00023015"/>
    </source>
</evidence>
<dbReference type="InterPro" id="IPR036390">
    <property type="entry name" value="WH_DNA-bd_sf"/>
</dbReference>
<feature type="region of interest" description="Disordered" evidence="5">
    <location>
        <begin position="297"/>
        <end position="325"/>
    </location>
</feature>
<sequence length="325" mass="36242">MELRHLRYFVTIAEEQSFRRATTRLHISQSPLSRQMKDLEEEMGVELFEPAGRGIKLTAAGRAFAERARGILASVEAAVDEAKGIAEGRLGTAVIGFETGATFMGALSSLVAVFRRRIPRVGLQLVPMSSVEQWTALQQGTIAFGYGAYAPSDDALSYLEMTRDRLGLLVSREHRLSRLEKIRLRDLERERVLLQPRQLYPRLHADIITAARGKGITLHVTAEVADLEALLALVVVGDAVTFLAEKFSEAVPQPSSVWRPVEDLHINLSEFVTWRTADADAPVVRALIESAREVSPILQRAPSRKRSSPATKRRRRRRSKTSPRS</sequence>
<protein>
    <submittedName>
        <fullName evidence="7">LysR family transcriptional regulator</fullName>
    </submittedName>
</protein>